<feature type="region of interest" description="Disordered" evidence="1">
    <location>
        <begin position="258"/>
        <end position="278"/>
    </location>
</feature>
<accession>A0A9W7TSH2</accession>
<dbReference type="Proteomes" id="UP001059041">
    <property type="component" value="Linkage Group LG10"/>
</dbReference>
<keyword evidence="3" id="KW-1185">Reference proteome</keyword>
<comment type="caution">
    <text evidence="2">The sequence shown here is derived from an EMBL/GenBank/DDBJ whole genome shotgun (WGS) entry which is preliminary data.</text>
</comment>
<evidence type="ECO:0000313" key="2">
    <source>
        <dbReference type="EMBL" id="KAI7804553.1"/>
    </source>
</evidence>
<proteinExistence type="predicted"/>
<dbReference type="GO" id="GO:0005634">
    <property type="term" value="C:nucleus"/>
    <property type="evidence" value="ECO:0007669"/>
    <property type="project" value="TreeGrafter"/>
</dbReference>
<dbReference type="EMBL" id="JAFHDT010000010">
    <property type="protein sequence ID" value="KAI7804553.1"/>
    <property type="molecule type" value="Genomic_DNA"/>
</dbReference>
<protein>
    <submittedName>
        <fullName evidence="2">Zinc finger BED domain-containing protein 1-like</fullName>
    </submittedName>
</protein>
<dbReference type="SUPFAM" id="SSF53098">
    <property type="entry name" value="Ribonuclease H-like"/>
    <property type="match status" value="1"/>
</dbReference>
<sequence>MTWGLNGKVSACVHDNARNIVAANSPGRVNWDSVPCFAHTLQLAVNDGFNVFVHRVIVAAGRLVRHFNHSTPACKALEAKQVKCNFRNTSSFSRVKQDGTRYVACSEDFLNKGGLLQRFFHDRTVTKLQDARTLEIRDEYWQIMTEITPVLETLKCATTIMSTEKNVSISNIYPITFSLLNTHLMRAEDDGHRVTEFKAKVRQSLSDRMEVDADELVAKPALIASYLDPRHKHLPFLAKQQKEAKLTEMCASLAMATTEDEQAVSKDAAAQAGDEQRSKSNAMLLLLADNYSAPREITDCPEEVDIYMRDSPPSLDDRMKPASRD</sequence>
<dbReference type="InterPro" id="IPR052717">
    <property type="entry name" value="Vacuolar_transposase_reg"/>
</dbReference>
<dbReference type="PANTHER" id="PTHR46169:SF29">
    <property type="entry name" value="DNA REPLICATION-RELATED ELEMENT FACTOR, ISOFORM A"/>
    <property type="match status" value="1"/>
</dbReference>
<evidence type="ECO:0000313" key="3">
    <source>
        <dbReference type="Proteomes" id="UP001059041"/>
    </source>
</evidence>
<gene>
    <name evidence="2" type="ORF">IRJ41_013905</name>
</gene>
<dbReference type="AlphaFoldDB" id="A0A9W7TSH2"/>
<organism evidence="2 3">
    <name type="scientific">Triplophysa rosa</name>
    <name type="common">Cave loach</name>
    <dbReference type="NCBI Taxonomy" id="992332"/>
    <lineage>
        <taxon>Eukaryota</taxon>
        <taxon>Metazoa</taxon>
        <taxon>Chordata</taxon>
        <taxon>Craniata</taxon>
        <taxon>Vertebrata</taxon>
        <taxon>Euteleostomi</taxon>
        <taxon>Actinopterygii</taxon>
        <taxon>Neopterygii</taxon>
        <taxon>Teleostei</taxon>
        <taxon>Ostariophysi</taxon>
        <taxon>Cypriniformes</taxon>
        <taxon>Nemacheilidae</taxon>
        <taxon>Triplophysa</taxon>
    </lineage>
</organism>
<name>A0A9W7TSH2_TRIRA</name>
<dbReference type="PANTHER" id="PTHR46169">
    <property type="entry name" value="DNA REPLICATION-RELATED ELEMENT FACTOR, ISOFORM A"/>
    <property type="match status" value="1"/>
</dbReference>
<reference evidence="2" key="1">
    <citation type="submission" date="2021-02" db="EMBL/GenBank/DDBJ databases">
        <title>Comparative genomics reveals that relaxation of natural selection precedes convergent phenotypic evolution of cavefish.</title>
        <authorList>
            <person name="Peng Z."/>
        </authorList>
    </citation>
    <scope>NUCLEOTIDE SEQUENCE</scope>
    <source>
        <tissue evidence="2">Muscle</tissue>
    </source>
</reference>
<evidence type="ECO:0000256" key="1">
    <source>
        <dbReference type="SAM" id="MobiDB-lite"/>
    </source>
</evidence>
<dbReference type="GO" id="GO:0006357">
    <property type="term" value="P:regulation of transcription by RNA polymerase II"/>
    <property type="evidence" value="ECO:0007669"/>
    <property type="project" value="TreeGrafter"/>
</dbReference>
<feature type="compositionally biased region" description="Basic and acidic residues" evidence="1">
    <location>
        <begin position="315"/>
        <end position="325"/>
    </location>
</feature>
<dbReference type="InterPro" id="IPR012337">
    <property type="entry name" value="RNaseH-like_sf"/>
</dbReference>
<feature type="region of interest" description="Disordered" evidence="1">
    <location>
        <begin position="302"/>
        <end position="325"/>
    </location>
</feature>